<evidence type="ECO:0000313" key="2">
    <source>
        <dbReference type="Proteomes" id="UP000504621"/>
    </source>
</evidence>
<evidence type="ECO:0000259" key="1">
    <source>
        <dbReference type="Pfam" id="PF03732"/>
    </source>
</evidence>
<keyword evidence="2" id="KW-1185">Reference proteome</keyword>
<name>A0A6J1B9L3_9ROSI</name>
<feature type="domain" description="Retrotransposon gag" evidence="1">
    <location>
        <begin position="18"/>
        <end position="83"/>
    </location>
</feature>
<proteinExistence type="predicted"/>
<protein>
    <submittedName>
        <fullName evidence="3">Uncharacterized protein LOC110425560</fullName>
    </submittedName>
</protein>
<dbReference type="AlphaFoldDB" id="A0A6J1B9L3"/>
<dbReference type="GeneID" id="110425560"/>
<dbReference type="RefSeq" id="XP_021296147.1">
    <property type="nucleotide sequence ID" value="XM_021440472.1"/>
</dbReference>
<evidence type="ECO:0000313" key="3">
    <source>
        <dbReference type="RefSeq" id="XP_021296147.1"/>
    </source>
</evidence>
<dbReference type="InterPro" id="IPR005162">
    <property type="entry name" value="Retrotrans_gag_dom"/>
</dbReference>
<dbReference type="OrthoDB" id="1305854at2759"/>
<accession>A0A6J1B9L3</accession>
<gene>
    <name evidence="3" type="primary">LOC110425560</name>
</gene>
<sequence>MERICCALGASSIRSLTLASFRLEDIAQQWITSYMWCRPSNASPLGWKEFDKAFMDRFMPCSVRATKAKEFEGLKQTLGMTISKVVAPQRCDSYSDVIDCARLIEGHSMEARALRESTRKTKTERQTSQRNEWIGCMIVMPMSIATTNMSNLSFLEKFPLSSMDIGAHVIREC</sequence>
<dbReference type="Proteomes" id="UP000504621">
    <property type="component" value="Unplaced"/>
</dbReference>
<dbReference type="Pfam" id="PF03732">
    <property type="entry name" value="Retrotrans_gag"/>
    <property type="match status" value="1"/>
</dbReference>
<organism evidence="2 3">
    <name type="scientific">Herrania umbratica</name>
    <dbReference type="NCBI Taxonomy" id="108875"/>
    <lineage>
        <taxon>Eukaryota</taxon>
        <taxon>Viridiplantae</taxon>
        <taxon>Streptophyta</taxon>
        <taxon>Embryophyta</taxon>
        <taxon>Tracheophyta</taxon>
        <taxon>Spermatophyta</taxon>
        <taxon>Magnoliopsida</taxon>
        <taxon>eudicotyledons</taxon>
        <taxon>Gunneridae</taxon>
        <taxon>Pentapetalae</taxon>
        <taxon>rosids</taxon>
        <taxon>malvids</taxon>
        <taxon>Malvales</taxon>
        <taxon>Malvaceae</taxon>
        <taxon>Byttnerioideae</taxon>
        <taxon>Herrania</taxon>
    </lineage>
</organism>
<reference evidence="3" key="1">
    <citation type="submission" date="2025-08" db="UniProtKB">
        <authorList>
            <consortium name="RefSeq"/>
        </authorList>
    </citation>
    <scope>IDENTIFICATION</scope>
    <source>
        <tissue evidence="3">Leaf</tissue>
    </source>
</reference>